<keyword evidence="2" id="KW-1185">Reference proteome</keyword>
<protein>
    <submittedName>
        <fullName evidence="1">Uncharacterized protein</fullName>
    </submittedName>
</protein>
<dbReference type="Proteomes" id="UP001153269">
    <property type="component" value="Unassembled WGS sequence"/>
</dbReference>
<reference evidence="1" key="1">
    <citation type="submission" date="2020-03" db="EMBL/GenBank/DDBJ databases">
        <authorList>
            <person name="Weist P."/>
        </authorList>
    </citation>
    <scope>NUCLEOTIDE SEQUENCE</scope>
</reference>
<sequence length="235" mass="26019">MNHQRGEDCGSFPSIRGTEREGTLTSVAFSTSFPWPAPFNRPRLSFFPCILNFLCVCSSPTRMNSRARPLPPFCGLTDGRGRVLQWHRTVLGSSDREGEESSPSIRLPRLPRSPVPLLLFVYSRHSLNDGSSPALPPSSDTASPTLLLLLSVHLLSPFLTPPDNYGSCSFESLLADKRGTGPMSVRVSETQRPLGREDCDWSALTDTHRQNIRTWMLSGRDSRPAAQCSSQLGRY</sequence>
<dbReference type="EMBL" id="CADEAL010003958">
    <property type="protein sequence ID" value="CAB1447858.1"/>
    <property type="molecule type" value="Genomic_DNA"/>
</dbReference>
<accession>A0A9N7Z2V0</accession>
<evidence type="ECO:0000313" key="2">
    <source>
        <dbReference type="Proteomes" id="UP001153269"/>
    </source>
</evidence>
<dbReference type="AlphaFoldDB" id="A0A9N7Z2V0"/>
<comment type="caution">
    <text evidence="1">The sequence shown here is derived from an EMBL/GenBank/DDBJ whole genome shotgun (WGS) entry which is preliminary data.</text>
</comment>
<gene>
    <name evidence="1" type="ORF">PLEPLA_LOCUS35531</name>
</gene>
<organism evidence="1 2">
    <name type="scientific">Pleuronectes platessa</name>
    <name type="common">European plaice</name>
    <dbReference type="NCBI Taxonomy" id="8262"/>
    <lineage>
        <taxon>Eukaryota</taxon>
        <taxon>Metazoa</taxon>
        <taxon>Chordata</taxon>
        <taxon>Craniata</taxon>
        <taxon>Vertebrata</taxon>
        <taxon>Euteleostomi</taxon>
        <taxon>Actinopterygii</taxon>
        <taxon>Neopterygii</taxon>
        <taxon>Teleostei</taxon>
        <taxon>Neoteleostei</taxon>
        <taxon>Acanthomorphata</taxon>
        <taxon>Carangaria</taxon>
        <taxon>Pleuronectiformes</taxon>
        <taxon>Pleuronectoidei</taxon>
        <taxon>Pleuronectidae</taxon>
        <taxon>Pleuronectes</taxon>
    </lineage>
</organism>
<name>A0A9N7Z2V0_PLEPL</name>
<evidence type="ECO:0000313" key="1">
    <source>
        <dbReference type="EMBL" id="CAB1447858.1"/>
    </source>
</evidence>
<proteinExistence type="predicted"/>